<feature type="domain" description="N-acetyltransferase" evidence="3">
    <location>
        <begin position="42"/>
        <end position="184"/>
    </location>
</feature>
<dbReference type="PANTHER" id="PTHR43800:SF1">
    <property type="entry name" value="PEPTIDYL-LYSINE N-ACETYLTRANSFERASE YJAB"/>
    <property type="match status" value="1"/>
</dbReference>
<name>F2IZM2_POLGS</name>
<dbReference type="SUPFAM" id="SSF55729">
    <property type="entry name" value="Acyl-CoA N-acyltransferases (Nat)"/>
    <property type="match status" value="1"/>
</dbReference>
<dbReference type="Gene3D" id="3.40.630.30">
    <property type="match status" value="1"/>
</dbReference>
<evidence type="ECO:0000313" key="4">
    <source>
        <dbReference type="EMBL" id="ADZ69578.1"/>
    </source>
</evidence>
<gene>
    <name evidence="4" type="ordered locus">SL003B_1150</name>
</gene>
<dbReference type="InterPro" id="IPR000182">
    <property type="entry name" value="GNAT_dom"/>
</dbReference>
<evidence type="ECO:0000256" key="1">
    <source>
        <dbReference type="ARBA" id="ARBA00022679"/>
    </source>
</evidence>
<keyword evidence="1 4" id="KW-0808">Transferase</keyword>
<dbReference type="GO" id="GO:0016747">
    <property type="term" value="F:acyltransferase activity, transferring groups other than amino-acyl groups"/>
    <property type="evidence" value="ECO:0007669"/>
    <property type="project" value="InterPro"/>
</dbReference>
<dbReference type="Pfam" id="PF00583">
    <property type="entry name" value="Acetyltransf_1"/>
    <property type="match status" value="1"/>
</dbReference>
<organism evidence="4 5">
    <name type="scientific">Polymorphum gilvum (strain LMG 25793 / CGMCC 1.9160 / SL003B-26A1)</name>
    <dbReference type="NCBI Taxonomy" id="991905"/>
    <lineage>
        <taxon>Bacteria</taxon>
        <taxon>Pseudomonadati</taxon>
        <taxon>Pseudomonadota</taxon>
        <taxon>Alphaproteobacteria</taxon>
        <taxon>Rhodobacterales</taxon>
        <taxon>Paracoccaceae</taxon>
        <taxon>Polymorphum</taxon>
    </lineage>
</organism>
<dbReference type="OrthoDB" id="275336at2"/>
<accession>F2IZM2</accession>
<dbReference type="eggNOG" id="COG0454">
    <property type="taxonomic scope" value="Bacteria"/>
</dbReference>
<dbReference type="PROSITE" id="PS51186">
    <property type="entry name" value="GNAT"/>
    <property type="match status" value="1"/>
</dbReference>
<evidence type="ECO:0000256" key="2">
    <source>
        <dbReference type="ARBA" id="ARBA00023315"/>
    </source>
</evidence>
<protein>
    <submittedName>
        <fullName evidence="4">Acetyltransferase, GNAT family</fullName>
    </submittedName>
</protein>
<evidence type="ECO:0000259" key="3">
    <source>
        <dbReference type="PROSITE" id="PS51186"/>
    </source>
</evidence>
<dbReference type="InterPro" id="IPR016181">
    <property type="entry name" value="Acyl_CoA_acyltransferase"/>
</dbReference>
<dbReference type="CDD" id="cd04301">
    <property type="entry name" value="NAT_SF"/>
    <property type="match status" value="1"/>
</dbReference>
<dbReference type="Proteomes" id="UP000008130">
    <property type="component" value="Chromosome"/>
</dbReference>
<evidence type="ECO:0000313" key="5">
    <source>
        <dbReference type="Proteomes" id="UP000008130"/>
    </source>
</evidence>
<dbReference type="PANTHER" id="PTHR43800">
    <property type="entry name" value="PEPTIDYL-LYSINE N-ACETYLTRANSFERASE YJAB"/>
    <property type="match status" value="1"/>
</dbReference>
<dbReference type="HOGENOM" id="CLU_098254_2_0_5"/>
<sequence>MTILNLDGYTDLPDGKIAVIVTFLDMERPAALPSLSAAAILERWHAPDPEAYRALYRSVGEDWLWFSRLLLSDRALGDLLGEPTRQVHVPRLNGAAVGVLELDFQDEENVELAFFGLVRDAIGKGIGRWLMAEALRLAWSRPQTRRLWVHTCTGDSPAALGFYRSFGFRPYRRAIEVVDDPRLAGILPKGAAPHVPVIEPRD</sequence>
<keyword evidence="2" id="KW-0012">Acyltransferase</keyword>
<keyword evidence="5" id="KW-1185">Reference proteome</keyword>
<dbReference type="EMBL" id="CP002568">
    <property type="protein sequence ID" value="ADZ69578.1"/>
    <property type="molecule type" value="Genomic_DNA"/>
</dbReference>
<dbReference type="RefSeq" id="WP_013651896.1">
    <property type="nucleotide sequence ID" value="NC_015259.1"/>
</dbReference>
<proteinExistence type="predicted"/>
<dbReference type="AlphaFoldDB" id="F2IZM2"/>
<dbReference type="KEGG" id="pgv:SL003B_1150"/>
<reference evidence="4 5" key="1">
    <citation type="journal article" date="2011" name="J. Bacteriol.">
        <title>Complete genome sequence of Polymorphum gilvum SL003B-26A1T, a crude oil-degrading bacterium from oil-polluted saline soil.</title>
        <authorList>
            <person name="Li S.G."/>
            <person name="Tang Y.Q."/>
            <person name="Nie Y."/>
            <person name="Cai M."/>
            <person name="Wu X.L."/>
        </authorList>
    </citation>
    <scope>NUCLEOTIDE SEQUENCE [LARGE SCALE GENOMIC DNA]</scope>
    <source>
        <strain evidence="5">LMG 25793 / CGMCC 1.9160 / SL003B-26A1</strain>
    </source>
</reference>